<dbReference type="GO" id="GO:0032418">
    <property type="term" value="P:lysosome localization"/>
    <property type="evidence" value="ECO:0007669"/>
    <property type="project" value="InterPro"/>
</dbReference>
<dbReference type="EMBL" id="BTRK01000002">
    <property type="protein sequence ID" value="GMR36451.1"/>
    <property type="molecule type" value="Genomic_DNA"/>
</dbReference>
<keyword evidence="4" id="KW-0472">Membrane</keyword>
<evidence type="ECO:0000256" key="3">
    <source>
        <dbReference type="ARBA" id="ARBA00022300"/>
    </source>
</evidence>
<dbReference type="GO" id="GO:0098574">
    <property type="term" value="C:cytoplasmic side of lysosomal membrane"/>
    <property type="evidence" value="ECO:0007669"/>
    <property type="project" value="TreeGrafter"/>
</dbReference>
<evidence type="ECO:0000256" key="1">
    <source>
        <dbReference type="ARBA" id="ARBA00004122"/>
    </source>
</evidence>
<evidence type="ECO:0000313" key="9">
    <source>
        <dbReference type="Proteomes" id="UP001328107"/>
    </source>
</evidence>
<dbReference type="AlphaFoldDB" id="A0AAN4Z967"/>
<accession>A0AAN4Z967</accession>
<keyword evidence="9" id="KW-1185">Reference proteome</keyword>
<dbReference type="PANTHER" id="PTHR31634:SF2">
    <property type="entry name" value="BLOC-1-RELATED COMPLEX SUBUNIT 5"/>
    <property type="match status" value="1"/>
</dbReference>
<reference evidence="9" key="1">
    <citation type="submission" date="2022-10" db="EMBL/GenBank/DDBJ databases">
        <title>Genome assembly of Pristionchus species.</title>
        <authorList>
            <person name="Yoshida K."/>
            <person name="Sommer R.J."/>
        </authorList>
    </citation>
    <scope>NUCLEOTIDE SEQUENCE [LARGE SCALE GENOMIC DNA]</scope>
    <source>
        <strain evidence="9">RS5460</strain>
    </source>
</reference>
<organism evidence="8 9">
    <name type="scientific">Pristionchus mayeri</name>
    <dbReference type="NCBI Taxonomy" id="1317129"/>
    <lineage>
        <taxon>Eukaryota</taxon>
        <taxon>Metazoa</taxon>
        <taxon>Ecdysozoa</taxon>
        <taxon>Nematoda</taxon>
        <taxon>Chromadorea</taxon>
        <taxon>Rhabditida</taxon>
        <taxon>Rhabditina</taxon>
        <taxon>Diplogasteromorpha</taxon>
        <taxon>Diplogasteroidea</taxon>
        <taxon>Neodiplogasteridae</taxon>
        <taxon>Pristionchus</taxon>
    </lineage>
</organism>
<gene>
    <name evidence="8" type="ORF">PMAYCL1PPCAC_06646</name>
</gene>
<evidence type="ECO:0000313" key="8">
    <source>
        <dbReference type="EMBL" id="GMR36451.1"/>
    </source>
</evidence>
<evidence type="ECO:0000256" key="4">
    <source>
        <dbReference type="ARBA" id="ARBA00023136"/>
    </source>
</evidence>
<keyword evidence="5" id="KW-0458">Lysosome</keyword>
<comment type="subcellular location">
    <subcellularLocation>
        <location evidence="1">Lysosome membrane</location>
        <topology evidence="1">Lipid-anchor</topology>
        <orientation evidence="1">Cytoplasmic side</orientation>
    </subcellularLocation>
</comment>
<comment type="similarity">
    <text evidence="2">Belongs to the BORCS5 family.</text>
</comment>
<comment type="caution">
    <text evidence="8">The sequence shown here is derived from an EMBL/GenBank/DDBJ whole genome shotgun (WGS) entry which is preliminary data.</text>
</comment>
<keyword evidence="6" id="KW-0449">Lipoprotein</keyword>
<dbReference type="GO" id="GO:0072384">
    <property type="term" value="P:organelle transport along microtubule"/>
    <property type="evidence" value="ECO:0007669"/>
    <property type="project" value="TreeGrafter"/>
</dbReference>
<dbReference type="GO" id="GO:0030672">
    <property type="term" value="C:synaptic vesicle membrane"/>
    <property type="evidence" value="ECO:0007669"/>
    <property type="project" value="TreeGrafter"/>
</dbReference>
<evidence type="ECO:0000256" key="7">
    <source>
        <dbReference type="SAM" id="MobiDB-lite"/>
    </source>
</evidence>
<dbReference type="CDD" id="cd22789">
    <property type="entry name" value="BORCS5-like"/>
    <property type="match status" value="1"/>
</dbReference>
<protein>
    <recommendedName>
        <fullName evidence="3">BLOC-1-related complex subunit 5</fullName>
    </recommendedName>
</protein>
<evidence type="ECO:0000256" key="5">
    <source>
        <dbReference type="ARBA" id="ARBA00023228"/>
    </source>
</evidence>
<sequence>MGNESSRGGNGVGGKKGVVVVRDGTVIKTQDPNDDPDMVRLKEMPKFLPILRTSIGRRDILEHREISPRPFLQLSLRLSNHFSLCAKAVNIKQSQLSGSIKTMDSRLVEMASEMMERKKRLDRLCDALAKVHSMNEELRKMNDTFSALTASLDDLSVLLPSDVSLPPLTISPPLPSSIDSSPCTSSPSTFTSSSTSSTPSRNHSQRDSPRRLPPIHEVKVIDKPPSQSKK</sequence>
<dbReference type="PANTHER" id="PTHR31634">
    <property type="entry name" value="BLOC-1-RELATED COMPLEX SUBUNIT 5"/>
    <property type="match status" value="1"/>
</dbReference>
<feature type="compositionally biased region" description="Low complexity" evidence="7">
    <location>
        <begin position="176"/>
        <end position="200"/>
    </location>
</feature>
<evidence type="ECO:0000256" key="2">
    <source>
        <dbReference type="ARBA" id="ARBA00010235"/>
    </source>
</evidence>
<dbReference type="GO" id="GO:1903744">
    <property type="term" value="P:positive regulation of anterograde synaptic vesicle transport"/>
    <property type="evidence" value="ECO:0007669"/>
    <property type="project" value="TreeGrafter"/>
</dbReference>
<dbReference type="Pfam" id="PF10158">
    <property type="entry name" value="LOH1CR12"/>
    <property type="match status" value="1"/>
</dbReference>
<dbReference type="InterPro" id="IPR018780">
    <property type="entry name" value="TBORCS5"/>
</dbReference>
<name>A0AAN4Z967_9BILA</name>
<proteinExistence type="inferred from homology"/>
<evidence type="ECO:0000256" key="6">
    <source>
        <dbReference type="ARBA" id="ARBA00023288"/>
    </source>
</evidence>
<dbReference type="GO" id="GO:0099078">
    <property type="term" value="C:BORC complex"/>
    <property type="evidence" value="ECO:0007669"/>
    <property type="project" value="TreeGrafter"/>
</dbReference>
<dbReference type="Proteomes" id="UP001328107">
    <property type="component" value="Unassembled WGS sequence"/>
</dbReference>
<feature type="region of interest" description="Disordered" evidence="7">
    <location>
        <begin position="174"/>
        <end position="230"/>
    </location>
</feature>
<feature type="compositionally biased region" description="Basic and acidic residues" evidence="7">
    <location>
        <begin position="204"/>
        <end position="222"/>
    </location>
</feature>